<proteinExistence type="predicted"/>
<organism evidence="1 2">
    <name type="scientific">Adiantum capillus-veneris</name>
    <name type="common">Maidenhair fern</name>
    <dbReference type="NCBI Taxonomy" id="13818"/>
    <lineage>
        <taxon>Eukaryota</taxon>
        <taxon>Viridiplantae</taxon>
        <taxon>Streptophyta</taxon>
        <taxon>Embryophyta</taxon>
        <taxon>Tracheophyta</taxon>
        <taxon>Polypodiopsida</taxon>
        <taxon>Polypodiidae</taxon>
        <taxon>Polypodiales</taxon>
        <taxon>Pteridineae</taxon>
        <taxon>Pteridaceae</taxon>
        <taxon>Vittarioideae</taxon>
        <taxon>Adiantum</taxon>
    </lineage>
</organism>
<dbReference type="OrthoDB" id="443318at2759"/>
<protein>
    <submittedName>
        <fullName evidence="1">Uncharacterized protein</fullName>
    </submittedName>
</protein>
<sequence length="114" mass="12426">MQALKIGISVTTLVTTGGAFSYRRRKEQKRIWTGARIDPSLTFSLGDHFRGPGCSFIGGGAFTELGPFFLQTDGRGHYVPQLASVVLAYKGSDGYKFNLKGIAVRTSKKMHLAL</sequence>
<name>A0A9D4ULL4_ADICA</name>
<dbReference type="Proteomes" id="UP000886520">
    <property type="component" value="Chromosome 14"/>
</dbReference>
<evidence type="ECO:0000313" key="2">
    <source>
        <dbReference type="Proteomes" id="UP000886520"/>
    </source>
</evidence>
<comment type="caution">
    <text evidence="1">The sequence shown here is derived from an EMBL/GenBank/DDBJ whole genome shotgun (WGS) entry which is preliminary data.</text>
</comment>
<gene>
    <name evidence="1" type="ORF">GOP47_0014350</name>
</gene>
<dbReference type="EMBL" id="JABFUD020000014">
    <property type="protein sequence ID" value="KAI5070007.1"/>
    <property type="molecule type" value="Genomic_DNA"/>
</dbReference>
<keyword evidence="2" id="KW-1185">Reference proteome</keyword>
<reference evidence="1" key="1">
    <citation type="submission" date="2021-01" db="EMBL/GenBank/DDBJ databases">
        <title>Adiantum capillus-veneris genome.</title>
        <authorList>
            <person name="Fang Y."/>
            <person name="Liao Q."/>
        </authorList>
    </citation>
    <scope>NUCLEOTIDE SEQUENCE</scope>
    <source>
        <strain evidence="1">H3</strain>
        <tissue evidence="1">Leaf</tissue>
    </source>
</reference>
<evidence type="ECO:0000313" key="1">
    <source>
        <dbReference type="EMBL" id="KAI5070007.1"/>
    </source>
</evidence>
<dbReference type="AlphaFoldDB" id="A0A9D4ULL4"/>
<accession>A0A9D4ULL4</accession>